<dbReference type="Pfam" id="PF08021">
    <property type="entry name" value="FAD_binding_9"/>
    <property type="match status" value="1"/>
</dbReference>
<name>A0A2P2GVE1_STREW</name>
<dbReference type="Proteomes" id="UP000265325">
    <property type="component" value="Unassembled WGS sequence"/>
</dbReference>
<dbReference type="InterPro" id="IPR039261">
    <property type="entry name" value="FNR_nucleotide-bd"/>
</dbReference>
<dbReference type="Gene3D" id="3.40.50.80">
    <property type="entry name" value="Nucleotide-binding domain of ferredoxin-NADP reductase (FNR) module"/>
    <property type="match status" value="1"/>
</dbReference>
<proteinExistence type="predicted"/>
<dbReference type="PROSITE" id="PS51384">
    <property type="entry name" value="FAD_FR"/>
    <property type="match status" value="1"/>
</dbReference>
<dbReference type="PANTHER" id="PTHR30157:SF0">
    <property type="entry name" value="NADPH-DEPENDENT FERRIC-CHELATE REDUCTASE"/>
    <property type="match status" value="1"/>
</dbReference>
<evidence type="ECO:0000313" key="2">
    <source>
        <dbReference type="EMBL" id="KKZ75438.1"/>
    </source>
</evidence>
<organism evidence="2 3">
    <name type="scientific">Streptomyces showdoensis</name>
    <dbReference type="NCBI Taxonomy" id="68268"/>
    <lineage>
        <taxon>Bacteria</taxon>
        <taxon>Bacillati</taxon>
        <taxon>Actinomycetota</taxon>
        <taxon>Actinomycetes</taxon>
        <taxon>Kitasatosporales</taxon>
        <taxon>Streptomycetaceae</taxon>
        <taxon>Streptomyces</taxon>
    </lineage>
</organism>
<dbReference type="InterPro" id="IPR017938">
    <property type="entry name" value="Riboflavin_synthase-like_b-brl"/>
</dbReference>
<accession>A0A2P2GVE1</accession>
<dbReference type="InterPro" id="IPR039374">
    <property type="entry name" value="SIP_fam"/>
</dbReference>
<dbReference type="GO" id="GO:0016491">
    <property type="term" value="F:oxidoreductase activity"/>
    <property type="evidence" value="ECO:0007669"/>
    <property type="project" value="InterPro"/>
</dbReference>
<dbReference type="SUPFAM" id="SSF63380">
    <property type="entry name" value="Riboflavin synthase domain-like"/>
    <property type="match status" value="1"/>
</dbReference>
<dbReference type="PANTHER" id="PTHR30157">
    <property type="entry name" value="FERRIC REDUCTASE, NADPH-DEPENDENT"/>
    <property type="match status" value="1"/>
</dbReference>
<keyword evidence="3" id="KW-1185">Reference proteome</keyword>
<dbReference type="InterPro" id="IPR017927">
    <property type="entry name" value="FAD-bd_FR_type"/>
</dbReference>
<feature type="domain" description="FAD-binding FR-type" evidence="1">
    <location>
        <begin position="17"/>
        <end position="157"/>
    </location>
</feature>
<dbReference type="InterPro" id="IPR007037">
    <property type="entry name" value="SIP_rossman_dom"/>
</dbReference>
<evidence type="ECO:0000313" key="3">
    <source>
        <dbReference type="Proteomes" id="UP000265325"/>
    </source>
</evidence>
<protein>
    <submittedName>
        <fullName evidence="2">Side tail fiber protein</fullName>
    </submittedName>
</protein>
<sequence length="304" mass="32290">MSAGSPTASSRPSGPALPLRRVTVVAVRAVTPRMVRVTLGDPSLAGVPLAGPDRQVKLYFPRPGQSEPVLPVPDPDGDFMRWYAAYGAIPEDERPWMRSYTLRSHDPAAATVDVDFLLHGEGGEGGAGDGPATRWARGARAGDVLGLFGPSDHFAPPVDPGTGDWALLVADACALPALATLAAALPPGHRALAFVQVADAAEEQPLPTEGRLTVHWLHGDASVEDAVRAAAFPAGRPYAWLAGEAGTVRALRRHLVEERGVDRRAVDFAGYWRRKLTQDDAPTDEDLAEARERVALWAEGEGEG</sequence>
<evidence type="ECO:0000259" key="1">
    <source>
        <dbReference type="PROSITE" id="PS51384"/>
    </source>
</evidence>
<dbReference type="InterPro" id="IPR013113">
    <property type="entry name" value="SIP_FAD-bd"/>
</dbReference>
<dbReference type="Pfam" id="PF04954">
    <property type="entry name" value="SIP"/>
    <property type="match status" value="1"/>
</dbReference>
<dbReference type="AlphaFoldDB" id="A0A2P2GVE1"/>
<gene>
    <name evidence="2" type="ORF">VO63_03110</name>
</gene>
<dbReference type="Gene3D" id="2.40.30.10">
    <property type="entry name" value="Translation factors"/>
    <property type="match status" value="1"/>
</dbReference>
<reference evidence="2 3" key="1">
    <citation type="submission" date="2015-05" db="EMBL/GenBank/DDBJ databases">
        <title>Draft Genome assembly of Streptomyces showdoensis.</title>
        <authorList>
            <person name="Thapa K.K."/>
            <person name="Metsa-Ketela M."/>
        </authorList>
    </citation>
    <scope>NUCLEOTIDE SEQUENCE [LARGE SCALE GENOMIC DNA]</scope>
    <source>
        <strain evidence="2 3">ATCC 15227</strain>
    </source>
</reference>
<dbReference type="CDD" id="cd06193">
    <property type="entry name" value="siderophore_interacting"/>
    <property type="match status" value="1"/>
</dbReference>
<dbReference type="RefSeq" id="WP_046905906.1">
    <property type="nucleotide sequence ID" value="NZ_BAAAXG010000011.1"/>
</dbReference>
<dbReference type="EMBL" id="LAQS01000003">
    <property type="protein sequence ID" value="KKZ75438.1"/>
    <property type="molecule type" value="Genomic_DNA"/>
</dbReference>
<comment type="caution">
    <text evidence="2">The sequence shown here is derived from an EMBL/GenBank/DDBJ whole genome shotgun (WGS) entry which is preliminary data.</text>
</comment>